<sequence>MILIATQCFPPDRGGIEGLMGGLADTLSATGQPVAVYADQARTQVSSRSCSYDVHRFAGWKPWRRWRKAAAIRAAIRAGEASGNTAPAVTGVYADSWKSAEKLGALPVPLAVLAHGMEFPAHPSARKAARIRHALRCADTVIANSSYTADQVAPYLRGKTRLIVINPPIGPQPPVLETMQAELRARVGGASPVLTTVARLEPRKGVDMVIRALPAIRQAYPGVIYLVAGGGDDRTRLEHLAREQGVLDCVHFLGMVDDAQKAALYDCSDLFVMPVRREGSSVEGFGIVYREANWYGVPVLAGRDGGAVDAVAEGSNGALCNGADLADVTATILKLLGDEPGRQAMAARAAELARGPAQWKTAVHEFLSALTPSR</sequence>
<name>A0ABS3E4U9_9GAMM</name>
<organism evidence="3 4">
    <name type="scientific">Microbulbifer salipaludis</name>
    <dbReference type="NCBI Taxonomy" id="187980"/>
    <lineage>
        <taxon>Bacteria</taxon>
        <taxon>Pseudomonadati</taxon>
        <taxon>Pseudomonadota</taxon>
        <taxon>Gammaproteobacteria</taxon>
        <taxon>Cellvibrionales</taxon>
        <taxon>Microbulbiferaceae</taxon>
        <taxon>Microbulbifer</taxon>
    </lineage>
</organism>
<feature type="domain" description="Glycosyltransferase subfamily 4-like N-terminal" evidence="2">
    <location>
        <begin position="14"/>
        <end position="169"/>
    </location>
</feature>
<dbReference type="InterPro" id="IPR050194">
    <property type="entry name" value="Glycosyltransferase_grp1"/>
</dbReference>
<evidence type="ECO:0000259" key="1">
    <source>
        <dbReference type="Pfam" id="PF00534"/>
    </source>
</evidence>
<dbReference type="PANTHER" id="PTHR45947:SF3">
    <property type="entry name" value="SULFOQUINOVOSYL TRANSFERASE SQD2"/>
    <property type="match status" value="1"/>
</dbReference>
<evidence type="ECO:0000313" key="4">
    <source>
        <dbReference type="Proteomes" id="UP000664293"/>
    </source>
</evidence>
<dbReference type="Gene3D" id="3.40.50.2000">
    <property type="entry name" value="Glycogen Phosphorylase B"/>
    <property type="match status" value="2"/>
</dbReference>
<evidence type="ECO:0000313" key="3">
    <source>
        <dbReference type="EMBL" id="MBN8430139.1"/>
    </source>
</evidence>
<dbReference type="Pfam" id="PF00534">
    <property type="entry name" value="Glycos_transf_1"/>
    <property type="match status" value="1"/>
</dbReference>
<accession>A0ABS3E4U9</accession>
<protein>
    <submittedName>
        <fullName evidence="3">Glycosyltransferase family 4 protein</fullName>
    </submittedName>
</protein>
<feature type="domain" description="Glycosyl transferase family 1" evidence="1">
    <location>
        <begin position="191"/>
        <end position="350"/>
    </location>
</feature>
<dbReference type="Pfam" id="PF13439">
    <property type="entry name" value="Glyco_transf_4"/>
    <property type="match status" value="1"/>
</dbReference>
<gene>
    <name evidence="3" type="ORF">JF535_04650</name>
</gene>
<dbReference type="RefSeq" id="WP_206999571.1">
    <property type="nucleotide sequence ID" value="NZ_JAEKJR010000001.1"/>
</dbReference>
<dbReference type="EMBL" id="JAEKJR010000001">
    <property type="protein sequence ID" value="MBN8430139.1"/>
    <property type="molecule type" value="Genomic_DNA"/>
</dbReference>
<dbReference type="InterPro" id="IPR001296">
    <property type="entry name" value="Glyco_trans_1"/>
</dbReference>
<dbReference type="Proteomes" id="UP000664293">
    <property type="component" value="Unassembled WGS sequence"/>
</dbReference>
<evidence type="ECO:0000259" key="2">
    <source>
        <dbReference type="Pfam" id="PF13439"/>
    </source>
</evidence>
<comment type="caution">
    <text evidence="3">The sequence shown here is derived from an EMBL/GenBank/DDBJ whole genome shotgun (WGS) entry which is preliminary data.</text>
</comment>
<proteinExistence type="predicted"/>
<dbReference type="PANTHER" id="PTHR45947">
    <property type="entry name" value="SULFOQUINOVOSYL TRANSFERASE SQD2"/>
    <property type="match status" value="1"/>
</dbReference>
<dbReference type="InterPro" id="IPR028098">
    <property type="entry name" value="Glyco_trans_4-like_N"/>
</dbReference>
<dbReference type="CDD" id="cd03801">
    <property type="entry name" value="GT4_PimA-like"/>
    <property type="match status" value="1"/>
</dbReference>
<reference evidence="3 4" key="1">
    <citation type="submission" date="2020-12" db="EMBL/GenBank/DDBJ databases">
        <title>Oil enriched cultivation method for isolating marine PHA-producing bacteria.</title>
        <authorList>
            <person name="Zheng W."/>
            <person name="Yu S."/>
            <person name="Huang Y."/>
        </authorList>
    </citation>
    <scope>NUCLEOTIDE SEQUENCE [LARGE SCALE GENOMIC DNA]</scope>
    <source>
        <strain evidence="3 4">SN0-2</strain>
    </source>
</reference>
<keyword evidence="4" id="KW-1185">Reference proteome</keyword>
<dbReference type="SUPFAM" id="SSF53756">
    <property type="entry name" value="UDP-Glycosyltransferase/glycogen phosphorylase"/>
    <property type="match status" value="1"/>
</dbReference>